<name>C8V6A5_EMENI</name>
<feature type="signal peptide" evidence="3">
    <location>
        <begin position="1"/>
        <end position="17"/>
    </location>
</feature>
<dbReference type="HOGENOM" id="CLU_018354_4_4_1"/>
<dbReference type="SUPFAM" id="SSF56176">
    <property type="entry name" value="FAD-binding/transporter-associated domain-like"/>
    <property type="match status" value="1"/>
</dbReference>
<feature type="domain" description="FAD-binding PCMH-type" evidence="4">
    <location>
        <begin position="122"/>
        <end position="305"/>
    </location>
</feature>
<dbReference type="GeneID" id="2873324"/>
<accession>C8V6A5</accession>
<evidence type="ECO:0000256" key="3">
    <source>
        <dbReference type="SAM" id="SignalP"/>
    </source>
</evidence>
<dbReference type="PROSITE" id="PS51387">
    <property type="entry name" value="FAD_PCMH"/>
    <property type="match status" value="1"/>
</dbReference>
<dbReference type="Pfam" id="PF01565">
    <property type="entry name" value="FAD_binding_4"/>
    <property type="match status" value="1"/>
</dbReference>
<dbReference type="VEuPathDB" id="FungiDB:AN3902"/>
<dbReference type="InterPro" id="IPR012951">
    <property type="entry name" value="BBE"/>
</dbReference>
<evidence type="ECO:0000256" key="1">
    <source>
        <dbReference type="ARBA" id="ARBA00005466"/>
    </source>
</evidence>
<feature type="chain" id="PRO_5002992118" description="FAD-binding PCMH-type domain-containing protein" evidence="3">
    <location>
        <begin position="18"/>
        <end position="607"/>
    </location>
</feature>
<keyword evidence="6" id="KW-1185">Reference proteome</keyword>
<dbReference type="Proteomes" id="UP000000560">
    <property type="component" value="Chromosome II"/>
</dbReference>
<dbReference type="PANTHER" id="PTHR13878">
    <property type="entry name" value="GULONOLACTONE OXIDASE"/>
    <property type="match status" value="1"/>
</dbReference>
<comment type="similarity">
    <text evidence="1">Belongs to the oxygen-dependent FAD-linked oxidoreductase family.</text>
</comment>
<dbReference type="OMA" id="INTEWET"/>
<dbReference type="InterPro" id="IPR036318">
    <property type="entry name" value="FAD-bd_PCMH-like_sf"/>
</dbReference>
<evidence type="ECO:0000313" key="6">
    <source>
        <dbReference type="Proteomes" id="UP000000560"/>
    </source>
</evidence>
<keyword evidence="2" id="KW-0560">Oxidoreductase</keyword>
<dbReference type="GO" id="GO:0071949">
    <property type="term" value="F:FAD binding"/>
    <property type="evidence" value="ECO:0007669"/>
    <property type="project" value="InterPro"/>
</dbReference>
<dbReference type="EMBL" id="BN001302">
    <property type="protein sequence ID" value="CBF75134.1"/>
    <property type="molecule type" value="Genomic_DNA"/>
</dbReference>
<dbReference type="GO" id="GO:0016491">
    <property type="term" value="F:oxidoreductase activity"/>
    <property type="evidence" value="ECO:0000318"/>
    <property type="project" value="GO_Central"/>
</dbReference>
<dbReference type="OrthoDB" id="9983560at2759"/>
<evidence type="ECO:0000256" key="2">
    <source>
        <dbReference type="ARBA" id="ARBA00023002"/>
    </source>
</evidence>
<evidence type="ECO:0000313" key="5">
    <source>
        <dbReference type="EMBL" id="CBF75134.1"/>
    </source>
</evidence>
<dbReference type="RefSeq" id="XP_050467417.1">
    <property type="nucleotide sequence ID" value="XM_050611383.1"/>
</dbReference>
<protein>
    <recommendedName>
        <fullName evidence="4">FAD-binding PCMH-type domain-containing protein</fullName>
    </recommendedName>
</protein>
<sequence>MLCLLLAALFSAANVLAHRPTAALSSVSQAAWAAFNESVNGHLYNGEPFLAPCYFQYDGQAQGSDVKECTVLQNGRTNGRFTSDHFGGYRQSNWGACQATGKGCTFDVELTGPESSTEVCYQGSVSSKFVDARSVEDIQATLAFAEKNNLHLVIKNTGHDYTGRSSGAGSLGLWTHHIQPPLKLGQDFVPEACTEAVGDAITFGAGQQFSGIYEFAHQHNYRVVGGASNTVGAAGGWITGGGHSMLSNELGLGVDNALQLRAVLPNGTYVTANRCLNQDIFYALRGGGGGTFGVVTEMSMLVHPEKPTILALATFPNISFATASQFISVAVANADKWASEGWGGYIQLGPLGYGVSTFFMSTSLLNLSAAEASMKPVTDLASSLGTLATGSVTLFDTYYHVIQALIGDESSSGLSGGGPMAVSSRIIPRRSFQGTTNQNKLTSILTKILTDSQSDYHSPTSPVAPLFICVTAPTIYSQNLPESDRPGRPGASSVTIAWRTGLWHSVHILPFADSTIGHPNAVRDIFQAVHDRMNPLRHFTPHAGAYLNEADTFETDPIDSFWGKENYARLLAIKEEIDPTNLLTVHQGVGWESSDTRYKCYPGLDIV</sequence>
<dbReference type="InterPro" id="IPR006094">
    <property type="entry name" value="Oxid_FAD_bind_N"/>
</dbReference>
<proteinExistence type="inferred from homology"/>
<dbReference type="Pfam" id="PF08031">
    <property type="entry name" value="BBE"/>
    <property type="match status" value="1"/>
</dbReference>
<reference evidence="6" key="1">
    <citation type="journal article" date="2005" name="Nature">
        <title>Sequencing of Aspergillus nidulans and comparative analysis with A. fumigatus and A. oryzae.</title>
        <authorList>
            <person name="Galagan J.E."/>
            <person name="Calvo S.E."/>
            <person name="Cuomo C."/>
            <person name="Ma L.J."/>
            <person name="Wortman J.R."/>
            <person name="Batzoglou S."/>
            <person name="Lee S.I."/>
            <person name="Basturkmen M."/>
            <person name="Spevak C.C."/>
            <person name="Clutterbuck J."/>
            <person name="Kapitonov V."/>
            <person name="Jurka J."/>
            <person name="Scazzocchio C."/>
            <person name="Farman M."/>
            <person name="Butler J."/>
            <person name="Purcell S."/>
            <person name="Harris S."/>
            <person name="Braus G.H."/>
            <person name="Draht O."/>
            <person name="Busch S."/>
            <person name="D'Enfert C."/>
            <person name="Bouchier C."/>
            <person name="Goldman G.H."/>
            <person name="Bell-Pedersen D."/>
            <person name="Griffiths-Jones S."/>
            <person name="Doonan J.H."/>
            <person name="Yu J."/>
            <person name="Vienken K."/>
            <person name="Pain A."/>
            <person name="Freitag M."/>
            <person name="Selker E.U."/>
            <person name="Archer D.B."/>
            <person name="Penalva M.A."/>
            <person name="Oakley B.R."/>
            <person name="Momany M."/>
            <person name="Tanaka T."/>
            <person name="Kumagai T."/>
            <person name="Asai K."/>
            <person name="Machida M."/>
            <person name="Nierman W.C."/>
            <person name="Denning D.W."/>
            <person name="Caddick M."/>
            <person name="Hynes M."/>
            <person name="Paoletti M."/>
            <person name="Fischer R."/>
            <person name="Miller B."/>
            <person name="Dyer P."/>
            <person name="Sachs M.S."/>
            <person name="Osmani S.A."/>
            <person name="Birren B.W."/>
        </authorList>
    </citation>
    <scope>NUCLEOTIDE SEQUENCE [LARGE SCALE GENOMIC DNA]</scope>
    <source>
        <strain evidence="6">FGSC A4 / ATCC 38163 / CBS 112.46 / NRRL 194 / M139</strain>
    </source>
</reference>
<dbReference type="InterPro" id="IPR016169">
    <property type="entry name" value="FAD-bd_PCMH_sub2"/>
</dbReference>
<gene>
    <name evidence="5" type="ORF">ANIA_03902</name>
</gene>
<organism evidence="5 6">
    <name type="scientific">Emericella nidulans (strain FGSC A4 / ATCC 38163 / CBS 112.46 / NRRL 194 / M139)</name>
    <name type="common">Aspergillus nidulans</name>
    <dbReference type="NCBI Taxonomy" id="227321"/>
    <lineage>
        <taxon>Eukaryota</taxon>
        <taxon>Fungi</taxon>
        <taxon>Dikarya</taxon>
        <taxon>Ascomycota</taxon>
        <taxon>Pezizomycotina</taxon>
        <taxon>Eurotiomycetes</taxon>
        <taxon>Eurotiomycetidae</taxon>
        <taxon>Eurotiales</taxon>
        <taxon>Aspergillaceae</taxon>
        <taxon>Aspergillus</taxon>
        <taxon>Aspergillus subgen. Nidulantes</taxon>
    </lineage>
</organism>
<dbReference type="InParanoid" id="C8V6A5"/>
<dbReference type="InterPro" id="IPR050432">
    <property type="entry name" value="FAD-linked_Oxidoreductases_BP"/>
</dbReference>
<reference evidence="6" key="2">
    <citation type="journal article" date="2009" name="Fungal Genet. Biol.">
        <title>The 2008 update of the Aspergillus nidulans genome annotation: a community effort.</title>
        <authorList>
            <person name="Wortman J.R."/>
            <person name="Gilsenan J.M."/>
            <person name="Joardar V."/>
            <person name="Deegan J."/>
            <person name="Clutterbuck J."/>
            <person name="Andersen M.R."/>
            <person name="Archer D."/>
            <person name="Bencina M."/>
            <person name="Braus G."/>
            <person name="Coutinho P."/>
            <person name="von Dohren H."/>
            <person name="Doonan J."/>
            <person name="Driessen A.J."/>
            <person name="Durek P."/>
            <person name="Espeso E."/>
            <person name="Fekete E."/>
            <person name="Flipphi M."/>
            <person name="Estrada C.G."/>
            <person name="Geysens S."/>
            <person name="Goldman G."/>
            <person name="de Groot P.W."/>
            <person name="Hansen K."/>
            <person name="Harris S.D."/>
            <person name="Heinekamp T."/>
            <person name="Helmstaedt K."/>
            <person name="Henrissat B."/>
            <person name="Hofmann G."/>
            <person name="Homan T."/>
            <person name="Horio T."/>
            <person name="Horiuchi H."/>
            <person name="James S."/>
            <person name="Jones M."/>
            <person name="Karaffa L."/>
            <person name="Karanyi Z."/>
            <person name="Kato M."/>
            <person name="Keller N."/>
            <person name="Kelly D.E."/>
            <person name="Kiel J.A."/>
            <person name="Kim J.M."/>
            <person name="van der Klei I.J."/>
            <person name="Klis F.M."/>
            <person name="Kovalchuk A."/>
            <person name="Krasevec N."/>
            <person name="Kubicek C.P."/>
            <person name="Liu B."/>
            <person name="Maccabe A."/>
            <person name="Meyer V."/>
            <person name="Mirabito P."/>
            <person name="Miskei M."/>
            <person name="Mos M."/>
            <person name="Mullins J."/>
            <person name="Nelson D.R."/>
            <person name="Nielsen J."/>
            <person name="Oakley B.R."/>
            <person name="Osmani S.A."/>
            <person name="Pakula T."/>
            <person name="Paszewski A."/>
            <person name="Paulsen I."/>
            <person name="Pilsyk S."/>
            <person name="Pocsi I."/>
            <person name="Punt P.J."/>
            <person name="Ram A.F."/>
            <person name="Ren Q."/>
            <person name="Robellet X."/>
            <person name="Robson G."/>
            <person name="Seiboth B."/>
            <person name="van Solingen P."/>
            <person name="Specht T."/>
            <person name="Sun J."/>
            <person name="Taheri-Talesh N."/>
            <person name="Takeshita N."/>
            <person name="Ussery D."/>
            <person name="vanKuyk P.A."/>
            <person name="Visser H."/>
            <person name="van de Vondervoort P.J."/>
            <person name="de Vries R.P."/>
            <person name="Walton J."/>
            <person name="Xiang X."/>
            <person name="Xiong Y."/>
            <person name="Zeng A.P."/>
            <person name="Brandt B.W."/>
            <person name="Cornell M.J."/>
            <person name="van den Hondel C.A."/>
            <person name="Visser J."/>
            <person name="Oliver S.G."/>
            <person name="Turner G."/>
        </authorList>
    </citation>
    <scope>GENOME REANNOTATION</scope>
    <source>
        <strain evidence="6">FGSC A4 / ATCC 38163 / CBS 112.46 / NRRL 194 / M139</strain>
    </source>
</reference>
<dbReference type="InterPro" id="IPR016166">
    <property type="entry name" value="FAD-bd_PCMH"/>
</dbReference>
<dbReference type="KEGG" id="ani:ANIA_03902"/>
<dbReference type="eggNOG" id="ENOG502QU1B">
    <property type="taxonomic scope" value="Eukaryota"/>
</dbReference>
<evidence type="ECO:0000259" key="4">
    <source>
        <dbReference type="PROSITE" id="PS51387"/>
    </source>
</evidence>
<dbReference type="PANTHER" id="PTHR13878:SF91">
    <property type="entry name" value="FAD BINDING DOMAIN PROTEIN (AFU_ORTHOLOGUE AFUA_6G12070)-RELATED"/>
    <property type="match status" value="1"/>
</dbReference>
<dbReference type="Gene3D" id="3.30.465.10">
    <property type="match status" value="1"/>
</dbReference>
<keyword evidence="3" id="KW-0732">Signal</keyword>
<dbReference type="AlphaFoldDB" id="C8V6A5"/>